<comment type="similarity">
    <text evidence="1 4">Belongs to the aldehyde dehydrogenase family.</text>
</comment>
<dbReference type="InterPro" id="IPR016163">
    <property type="entry name" value="Ald_DH_C"/>
</dbReference>
<dbReference type="InterPro" id="IPR016162">
    <property type="entry name" value="Ald_DH_N"/>
</dbReference>
<name>A0AAW6YGI2_NEISU</name>
<dbReference type="PROSITE" id="PS00687">
    <property type="entry name" value="ALDEHYDE_DEHYDR_GLU"/>
    <property type="match status" value="1"/>
</dbReference>
<dbReference type="GO" id="GO:0004777">
    <property type="term" value="F:succinate-semialdehyde dehydrogenase (NAD+) activity"/>
    <property type="evidence" value="ECO:0007669"/>
    <property type="project" value="TreeGrafter"/>
</dbReference>
<dbReference type="PANTHER" id="PTHR43353:SF5">
    <property type="entry name" value="SUCCINATE-SEMIALDEHYDE DEHYDROGENASE, MITOCHONDRIAL"/>
    <property type="match status" value="1"/>
</dbReference>
<dbReference type="Proteomes" id="UP001236303">
    <property type="component" value="Unassembled WGS sequence"/>
</dbReference>
<evidence type="ECO:0000256" key="1">
    <source>
        <dbReference type="ARBA" id="ARBA00009986"/>
    </source>
</evidence>
<feature type="domain" description="Aldehyde dehydrogenase" evidence="5">
    <location>
        <begin position="3"/>
        <end position="77"/>
    </location>
</feature>
<dbReference type="InterPro" id="IPR050740">
    <property type="entry name" value="Aldehyde_DH_Superfamily"/>
</dbReference>
<dbReference type="InterPro" id="IPR015590">
    <property type="entry name" value="Aldehyde_DH_dom"/>
</dbReference>
<dbReference type="SUPFAM" id="SSF53720">
    <property type="entry name" value="ALDH-like"/>
    <property type="match status" value="1"/>
</dbReference>
<dbReference type="Gene3D" id="3.40.309.10">
    <property type="entry name" value="Aldehyde Dehydrogenase, Chain A, domain 2"/>
    <property type="match status" value="1"/>
</dbReference>
<evidence type="ECO:0000259" key="5">
    <source>
        <dbReference type="Pfam" id="PF00171"/>
    </source>
</evidence>
<comment type="caution">
    <text evidence="6">The sequence shown here is derived from an EMBL/GenBank/DDBJ whole genome shotgun (WGS) entry which is preliminary data.</text>
</comment>
<evidence type="ECO:0000256" key="2">
    <source>
        <dbReference type="ARBA" id="ARBA00023002"/>
    </source>
</evidence>
<feature type="non-terminal residue" evidence="6">
    <location>
        <position position="77"/>
    </location>
</feature>
<evidence type="ECO:0000256" key="3">
    <source>
        <dbReference type="PROSITE-ProRule" id="PRU10007"/>
    </source>
</evidence>
<evidence type="ECO:0000313" key="6">
    <source>
        <dbReference type="EMBL" id="MDK7243693.1"/>
    </source>
</evidence>
<feature type="non-terminal residue" evidence="6">
    <location>
        <position position="1"/>
    </location>
</feature>
<dbReference type="Gene3D" id="3.40.605.10">
    <property type="entry name" value="Aldehyde Dehydrogenase, Chain A, domain 1"/>
    <property type="match status" value="1"/>
</dbReference>
<dbReference type="PANTHER" id="PTHR43353">
    <property type="entry name" value="SUCCINATE-SEMIALDEHYDE DEHYDROGENASE, MITOCHONDRIAL"/>
    <property type="match status" value="1"/>
</dbReference>
<dbReference type="EMBL" id="JASOPA010000211">
    <property type="protein sequence ID" value="MDK7243693.1"/>
    <property type="molecule type" value="Genomic_DNA"/>
</dbReference>
<dbReference type="InterPro" id="IPR029510">
    <property type="entry name" value="Ald_DH_CS_GLU"/>
</dbReference>
<dbReference type="InterPro" id="IPR016161">
    <property type="entry name" value="Ald_DH/histidinol_DH"/>
</dbReference>
<evidence type="ECO:0000313" key="7">
    <source>
        <dbReference type="Proteomes" id="UP001236303"/>
    </source>
</evidence>
<reference evidence="6" key="1">
    <citation type="submission" date="2023-05" db="EMBL/GenBank/DDBJ databases">
        <title>Cataloging the Phylogenetic Diversity of Human Bladder Bacteria.</title>
        <authorList>
            <person name="Du J."/>
        </authorList>
    </citation>
    <scope>NUCLEOTIDE SEQUENCE</scope>
    <source>
        <strain evidence="6">UMB1050</strain>
    </source>
</reference>
<organism evidence="6 7">
    <name type="scientific">Neisseria subflava</name>
    <dbReference type="NCBI Taxonomy" id="28449"/>
    <lineage>
        <taxon>Bacteria</taxon>
        <taxon>Pseudomonadati</taxon>
        <taxon>Pseudomonadota</taxon>
        <taxon>Betaproteobacteria</taxon>
        <taxon>Neisseriales</taxon>
        <taxon>Neisseriaceae</taxon>
        <taxon>Neisseria</taxon>
    </lineage>
</organism>
<dbReference type="Pfam" id="PF00171">
    <property type="entry name" value="Aldedh"/>
    <property type="match status" value="1"/>
</dbReference>
<dbReference type="AlphaFoldDB" id="A0AAW6YGI2"/>
<gene>
    <name evidence="6" type="ORF">QP451_11865</name>
</gene>
<protein>
    <submittedName>
        <fullName evidence="6">Aldehyde dehydrogenase family protein</fullName>
    </submittedName>
</protein>
<sequence length="77" mass="7778">LAGDGELGRAFTAHGGIDKITFTGSTATGKAIMKGAADDLKRITLELGGNDAGIVLDDADPKAIAEGLFWGAFINTG</sequence>
<feature type="active site" evidence="3">
    <location>
        <position position="46"/>
    </location>
</feature>
<evidence type="ECO:0000256" key="4">
    <source>
        <dbReference type="RuleBase" id="RU003345"/>
    </source>
</evidence>
<dbReference type="GO" id="GO:0009450">
    <property type="term" value="P:gamma-aminobutyric acid catabolic process"/>
    <property type="evidence" value="ECO:0007669"/>
    <property type="project" value="TreeGrafter"/>
</dbReference>
<keyword evidence="2 4" id="KW-0560">Oxidoreductase</keyword>
<accession>A0AAW6YGI2</accession>
<proteinExistence type="inferred from homology"/>